<dbReference type="SMART" id="SM00320">
    <property type="entry name" value="WD40"/>
    <property type="match status" value="2"/>
</dbReference>
<dbReference type="Pfam" id="PF21289">
    <property type="entry name" value="EDC4_C"/>
    <property type="match status" value="1"/>
</dbReference>
<proteinExistence type="inferred from homology"/>
<dbReference type="PANTHER" id="PTHR15598">
    <property type="entry name" value="ENHANCER OF MRNA-DECAPPING PROTEIN 4"/>
    <property type="match status" value="1"/>
</dbReference>
<keyword evidence="5" id="KW-0677">Repeat</keyword>
<sequence length="1145" mass="129015">MESLENTDSGLSSNNYVPGKLLSQNVKQIVRFTGDDDHHTEVLASSRVTIIPSNGERDKCSSNINLKTHVDYTWEHRYHTGQLLAVHIGGRHIAYGLRAVGQDVGLVRIVNRITNERGLIKVVSGLVQDIAFAHLENQIWLAIVDERGSLFVYTVEEDKSKKGLTCHLMLQVTHDVKAEPGCSHRIIWVPYMPDETEIDTKEYSDNAKLLVLTIGNKAELWHVSAVIARYGAGPHKAEDLEEGLLVIEEHKKSIVDATFSPEGTALATVSLDGTIKFFQVYMQQRQTPRCLHNWRPHDGKPLSSIFFLDNHKAHNPDSQFWKFVITGAENNTELKVWSCVDWSCLQTIKFSPDYMSKKSRMYLKAGLDFGARHLVLSDIYNQVIYVLRIHVDEKETTAFITSASEFVLPFSVLTFGIVDAGTKHCRANSFGIDQEDECDDPEDEDLQEAVVVLMYLVQPKSLQGCCIRFVPPSVDSPPLPLSTFISDSLEQSAKKDGDSNTPANQIYENLSSNPYKNLNLMTPEEFSTSPAKKDVEEFNSKENSSEINQDVFPSFPREVLVSGGSSPSREVQEILSLQGSSSTREVQELINIQPPKGPYFSGGDIPEIDVDVKGKETTPLKDMDVIKATVQSSNGWPHIPLLPESLKPNEDLTARISKRTSLDNAESRTDAIPETSPWKSNQKIEVALSAILASVQQQEAEIKELRQEMSLLRSRQSETVIASLFKSALEKHNLILEEQLSMRDGKERDRQESFLSALTQSVGNLVTTKLDEIVSTEMKKNILPAVINDFNQLKHQLHVEMSQKLSTTDHLLKENISKLVNSKSVMEVLSLSLVSSFRPSVSDICKDVFTQIVIPRCEKALDRIFIQVHDTFTQGTTEYFMQLQKELEKMRQQIMKGSEMIADYENSTREARDKIFAAAQQELQINIQKSLSSIQDNINRKLCETVKESISKEFQSHKTLIEDSVLSAVRSRAVTPASHVVDQIQIMQVQIAHLVNSGQINAAFEQALSASDLSLVVYLCERLNPEQLFKQMPCPLQQAVLLSLIQQLSADMMNHTDLKYRYLEEAVMNLDPNNPMTKEHFPTVLTALQKQLHLYLTSSPGSNHTRNIRKLMMLTQSLLPNNPNHRIMCYTNLFYYPQSISCKLL</sequence>
<dbReference type="InterPro" id="IPR045152">
    <property type="entry name" value="EDC4-like"/>
</dbReference>
<reference evidence="11" key="1">
    <citation type="journal article" date="2024" name="Gigascience">
        <title>Chromosome-level genome of the poultry shaft louse Menopon gallinae provides insight into the host-switching and adaptive evolution of parasitic lice.</title>
        <authorList>
            <person name="Xu Y."/>
            <person name="Ma L."/>
            <person name="Liu S."/>
            <person name="Liang Y."/>
            <person name="Liu Q."/>
            <person name="He Z."/>
            <person name="Tian L."/>
            <person name="Duan Y."/>
            <person name="Cai W."/>
            <person name="Li H."/>
            <person name="Song F."/>
        </authorList>
    </citation>
    <scope>NUCLEOTIDE SEQUENCE</scope>
    <source>
        <strain evidence="11">Cailab_2023a</strain>
    </source>
</reference>
<evidence type="ECO:0000256" key="5">
    <source>
        <dbReference type="ARBA" id="ARBA00022737"/>
    </source>
</evidence>
<feature type="domain" description="Enhancer of mRNA-decapping protein 4 C-terminal" evidence="10">
    <location>
        <begin position="991"/>
        <end position="1111"/>
    </location>
</feature>
<gene>
    <name evidence="11" type="ORF">PYX00_006513</name>
</gene>
<dbReference type="InterPro" id="IPR001680">
    <property type="entry name" value="WD40_rpt"/>
</dbReference>
<comment type="subcellular location">
    <subcellularLocation>
        <location evidence="1">Cytoplasm</location>
        <location evidence="1">P-body</location>
    </subcellularLocation>
</comment>
<evidence type="ECO:0000256" key="7">
    <source>
        <dbReference type="PROSITE-ProRule" id="PRU00221"/>
    </source>
</evidence>
<dbReference type="InterPro" id="IPR015943">
    <property type="entry name" value="WD40/YVTN_repeat-like_dom_sf"/>
</dbReference>
<feature type="domain" description="Enhancer of mRNA-decapping protein 4 WD40 repeat region" evidence="9">
    <location>
        <begin position="61"/>
        <end position="392"/>
    </location>
</feature>
<evidence type="ECO:0000313" key="11">
    <source>
        <dbReference type="EMBL" id="KAL0273962.1"/>
    </source>
</evidence>
<accession>A0AAW2HW04</accession>
<evidence type="ECO:0000256" key="4">
    <source>
        <dbReference type="ARBA" id="ARBA00022574"/>
    </source>
</evidence>
<dbReference type="Gene3D" id="1.10.220.100">
    <property type="entry name" value="conserved c-terminal region of ge- 1"/>
    <property type="match status" value="1"/>
</dbReference>
<keyword evidence="4 7" id="KW-0853">WD repeat</keyword>
<organism evidence="11">
    <name type="scientific">Menopon gallinae</name>
    <name type="common">poultry shaft louse</name>
    <dbReference type="NCBI Taxonomy" id="328185"/>
    <lineage>
        <taxon>Eukaryota</taxon>
        <taxon>Metazoa</taxon>
        <taxon>Ecdysozoa</taxon>
        <taxon>Arthropoda</taxon>
        <taxon>Hexapoda</taxon>
        <taxon>Insecta</taxon>
        <taxon>Pterygota</taxon>
        <taxon>Neoptera</taxon>
        <taxon>Paraneoptera</taxon>
        <taxon>Psocodea</taxon>
        <taxon>Troctomorpha</taxon>
        <taxon>Phthiraptera</taxon>
        <taxon>Amblycera</taxon>
        <taxon>Menoponidae</taxon>
        <taxon>Menopon</taxon>
    </lineage>
</organism>
<dbReference type="Pfam" id="PF16529">
    <property type="entry name" value="Ge1_WD40"/>
    <property type="match status" value="1"/>
</dbReference>
<dbReference type="GO" id="GO:0000932">
    <property type="term" value="C:P-body"/>
    <property type="evidence" value="ECO:0007669"/>
    <property type="project" value="UniProtKB-SubCell"/>
</dbReference>
<evidence type="ECO:0000256" key="1">
    <source>
        <dbReference type="ARBA" id="ARBA00004201"/>
    </source>
</evidence>
<evidence type="ECO:0000256" key="2">
    <source>
        <dbReference type="ARBA" id="ARBA00009639"/>
    </source>
</evidence>
<dbReference type="InterPro" id="IPR049404">
    <property type="entry name" value="EDC4_C"/>
</dbReference>
<protein>
    <recommendedName>
        <fullName evidence="12">Enhancer of mRNA-decapping protein 4</fullName>
    </recommendedName>
</protein>
<dbReference type="InterPro" id="IPR036322">
    <property type="entry name" value="WD40_repeat_dom_sf"/>
</dbReference>
<dbReference type="GO" id="GO:0031087">
    <property type="term" value="P:deadenylation-independent decapping of nuclear-transcribed mRNA"/>
    <property type="evidence" value="ECO:0007669"/>
    <property type="project" value="InterPro"/>
</dbReference>
<feature type="coiled-coil region" evidence="8">
    <location>
        <begin position="688"/>
        <end position="715"/>
    </location>
</feature>
<dbReference type="PANTHER" id="PTHR15598:SF5">
    <property type="entry name" value="ENHANCER OF MRNA-DECAPPING PROTEIN 4"/>
    <property type="match status" value="1"/>
</dbReference>
<dbReference type="Gene3D" id="6.10.140.270">
    <property type="match status" value="1"/>
</dbReference>
<evidence type="ECO:0000259" key="10">
    <source>
        <dbReference type="Pfam" id="PF21289"/>
    </source>
</evidence>
<evidence type="ECO:0000256" key="8">
    <source>
        <dbReference type="SAM" id="Coils"/>
    </source>
</evidence>
<comment type="similarity">
    <text evidence="2">Belongs to the WD repeat EDC4 family.</text>
</comment>
<dbReference type="FunFam" id="1.10.220.100:FF:000001">
    <property type="entry name" value="Enhancer of mRNA-decapping protein 4"/>
    <property type="match status" value="1"/>
</dbReference>
<evidence type="ECO:0000256" key="3">
    <source>
        <dbReference type="ARBA" id="ARBA00022490"/>
    </source>
</evidence>
<dbReference type="EMBL" id="JARGDH010000003">
    <property type="protein sequence ID" value="KAL0273962.1"/>
    <property type="molecule type" value="Genomic_DNA"/>
</dbReference>
<dbReference type="Gene3D" id="2.130.10.10">
    <property type="entry name" value="YVTN repeat-like/Quinoprotein amine dehydrogenase"/>
    <property type="match status" value="1"/>
</dbReference>
<name>A0AAW2HW04_9NEOP</name>
<feature type="repeat" description="WD" evidence="7">
    <location>
        <begin position="247"/>
        <end position="280"/>
    </location>
</feature>
<dbReference type="SUPFAM" id="SSF50978">
    <property type="entry name" value="WD40 repeat-like"/>
    <property type="match status" value="1"/>
</dbReference>
<evidence type="ECO:0000256" key="6">
    <source>
        <dbReference type="ARBA" id="ARBA00023054"/>
    </source>
</evidence>
<dbReference type="PROSITE" id="PS50082">
    <property type="entry name" value="WD_REPEATS_2"/>
    <property type="match status" value="1"/>
</dbReference>
<keyword evidence="6 8" id="KW-0175">Coiled coil</keyword>
<evidence type="ECO:0008006" key="12">
    <source>
        <dbReference type="Google" id="ProtNLM"/>
    </source>
</evidence>
<feature type="coiled-coil region" evidence="8">
    <location>
        <begin position="880"/>
        <end position="907"/>
    </location>
</feature>
<evidence type="ECO:0000259" key="9">
    <source>
        <dbReference type="Pfam" id="PF16529"/>
    </source>
</evidence>
<dbReference type="InterPro" id="IPR044938">
    <property type="entry name" value="EDC4_C_sf"/>
</dbReference>
<dbReference type="InterPro" id="IPR032401">
    <property type="entry name" value="EDC4_WD40"/>
</dbReference>
<keyword evidence="3" id="KW-0963">Cytoplasm</keyword>
<dbReference type="AlphaFoldDB" id="A0AAW2HW04"/>
<comment type="caution">
    <text evidence="11">The sequence shown here is derived from an EMBL/GenBank/DDBJ whole genome shotgun (WGS) entry which is preliminary data.</text>
</comment>